<dbReference type="GO" id="GO:0061511">
    <property type="term" value="P:centriole elongation"/>
    <property type="evidence" value="ECO:0007669"/>
    <property type="project" value="TreeGrafter"/>
</dbReference>
<feature type="region of interest" description="Disordered" evidence="3">
    <location>
        <begin position="150"/>
        <end position="187"/>
    </location>
</feature>
<proteinExistence type="inferred from homology"/>
<evidence type="ECO:0000256" key="3">
    <source>
        <dbReference type="SAM" id="MobiDB-lite"/>
    </source>
</evidence>
<dbReference type="PANTHER" id="PTHR10331">
    <property type="entry name" value="T COMPLEX PROTEIN 10"/>
    <property type="match status" value="1"/>
</dbReference>
<accession>A0A3Q3DKC8</accession>
<dbReference type="InterPro" id="IPR026581">
    <property type="entry name" value="TCP10L/CENPJ"/>
</dbReference>
<feature type="coiled-coil region" evidence="2">
    <location>
        <begin position="562"/>
        <end position="628"/>
    </location>
</feature>
<feature type="region of interest" description="Disordered" evidence="3">
    <location>
        <begin position="16"/>
        <end position="59"/>
    </location>
</feature>
<dbReference type="InterPro" id="IPR047002">
    <property type="entry name" value="Tcp10_C_sf"/>
</dbReference>
<evidence type="ECO:0000259" key="5">
    <source>
        <dbReference type="Pfam" id="PF25779"/>
    </source>
</evidence>
<feature type="domain" description="Centromere protein J C-terminal" evidence="4">
    <location>
        <begin position="777"/>
        <end position="809"/>
    </location>
</feature>
<dbReference type="GO" id="GO:0060271">
    <property type="term" value="P:cilium assembly"/>
    <property type="evidence" value="ECO:0007669"/>
    <property type="project" value="TreeGrafter"/>
</dbReference>
<evidence type="ECO:0000313" key="6">
    <source>
        <dbReference type="Ensembl" id="ENSHCOP00000014360.1"/>
    </source>
</evidence>
<dbReference type="GO" id="GO:0015631">
    <property type="term" value="F:tubulin binding"/>
    <property type="evidence" value="ECO:0007669"/>
    <property type="project" value="TreeGrafter"/>
</dbReference>
<name>A0A3Q3DKC8_HIPCM</name>
<feature type="compositionally biased region" description="Basic and acidic residues" evidence="3">
    <location>
        <begin position="241"/>
        <end position="251"/>
    </location>
</feature>
<reference evidence="6" key="1">
    <citation type="submission" date="2025-08" db="UniProtKB">
        <authorList>
            <consortium name="Ensembl"/>
        </authorList>
    </citation>
    <scope>IDENTIFICATION</scope>
</reference>
<feature type="domain" description="Centromere protein J C-terminal" evidence="4">
    <location>
        <begin position="706"/>
        <end position="736"/>
    </location>
</feature>
<dbReference type="Pfam" id="PF07202">
    <property type="entry name" value="Tcp10_C"/>
    <property type="match status" value="3"/>
</dbReference>
<dbReference type="Ensembl" id="ENSHCOT00000027658.1">
    <property type="protein sequence ID" value="ENSHCOP00000014360.1"/>
    <property type="gene ID" value="ENSHCOG00000017922.1"/>
</dbReference>
<keyword evidence="7" id="KW-1185">Reference proteome</keyword>
<dbReference type="InterPro" id="IPR058029">
    <property type="entry name" value="Tubulin-bd_CENPJ"/>
</dbReference>
<feature type="domain" description="CENPJ tubulin-binding region" evidence="5">
    <location>
        <begin position="102"/>
        <end position="157"/>
    </location>
</feature>
<dbReference type="GO" id="GO:0005814">
    <property type="term" value="C:centriole"/>
    <property type="evidence" value="ECO:0007669"/>
    <property type="project" value="TreeGrafter"/>
</dbReference>
<dbReference type="AlphaFoldDB" id="A0A3Q3DKC8"/>
<feature type="compositionally biased region" description="Basic and acidic residues" evidence="3">
    <location>
        <begin position="332"/>
        <end position="341"/>
    </location>
</feature>
<sequence>EQLKVDQLDQLLCLQEQQQQQRATGASSPGHNHSNHPQGAQKHRHQEEEALENCQNSTERHDEEDGEWFLVGQCSLSLHRLCPHYNADLKKKKKKRGASLPIQAGKQTFEEMLEEQLRLEEQRLKSAQQQQVRQPYKSAPPKRAFLRRGEGLSRFTRKSSLPKEDLNGDLKPSSQARVVTRTTSENGVAQRLPVQRKTATMNKENRPRDERDRRDVRVEMKATRTKVLGCHQRQNTGGEVRTNKQAEESKTATKQADARALLPNVLQESPETSLVEKLRRWECERHLESMELGEFELLEQAADELSFSSNSSFVSKVTTIPDAWQSSSEANNDAKESERVVDPSGFPSSVCYPVPSEPPYDKRSYQDDNGESEDVLSSIGDDEDDNSSTLEDDKDATPGQVVFDDDTTWNETDDTAVSIEPVDTEAANQASDVAPTLPPPPNSKLMMKLFPALKPKTQNAPLPLESRLHICQQCKSTQLRERLVELEIEIERFKKENAALAKLRQENEENQENLRKERLAWEQERAEQLARFEEYKREETGKLQRERKVFEKHASAARAVPDKKEREEIQALKQQLSSLQEDLRKKESRWSATHGRLRQQIDSLGQENNELRDEVRMLEKLRLSALKNSVATEKDVRHGPSVSKGVTFAVSTMIITKHYYSSTKSHIFFPHTFRILWTRGVSALHMAALQRSLEATPLHNETKPLEEVITHPDGKVEKVLAGGDRVIVYPNGTTKQVSCDGTTVKVNFFNGDTKEVTADHRVLYYYADTRTTHITYPDGMEVLHFPNNQIEKHFPDGRKEITFADQTVKTLFPDGSEESVMTDGTVVDGTKEIHFNTGQKEVHTADYKRREYPDGTVKTVYADGRQETRYPGGRLRVKDKHGNVLTDERQ</sequence>
<evidence type="ECO:0000313" key="7">
    <source>
        <dbReference type="Proteomes" id="UP000264820"/>
    </source>
</evidence>
<dbReference type="GeneTree" id="ENSGT00530000063927"/>
<reference evidence="6" key="2">
    <citation type="submission" date="2025-09" db="UniProtKB">
        <authorList>
            <consortium name="Ensembl"/>
        </authorList>
    </citation>
    <scope>IDENTIFICATION</scope>
</reference>
<evidence type="ECO:0000256" key="2">
    <source>
        <dbReference type="SAM" id="Coils"/>
    </source>
</evidence>
<feature type="region of interest" description="Disordered" evidence="3">
    <location>
        <begin position="234"/>
        <end position="259"/>
    </location>
</feature>
<dbReference type="PANTHER" id="PTHR10331:SF27">
    <property type="entry name" value="CENTROMERE PROTEIN J"/>
    <property type="match status" value="1"/>
</dbReference>
<evidence type="ECO:0000256" key="1">
    <source>
        <dbReference type="ARBA" id="ARBA00005627"/>
    </source>
</evidence>
<comment type="similarity">
    <text evidence="1">Belongs to the TCP10 family.</text>
</comment>
<dbReference type="Pfam" id="PF25779">
    <property type="entry name" value="Tubulin-bind_CPAP"/>
    <property type="match status" value="1"/>
</dbReference>
<protein>
    <submittedName>
        <fullName evidence="6">Centromere protein J</fullName>
    </submittedName>
</protein>
<dbReference type="InterPro" id="IPR009852">
    <property type="entry name" value="CENPJ_C_dom"/>
</dbReference>
<keyword evidence="2" id="KW-0175">Coiled coil</keyword>
<dbReference type="Proteomes" id="UP000264820">
    <property type="component" value="Unplaced"/>
</dbReference>
<feature type="region of interest" description="Disordered" evidence="3">
    <location>
        <begin position="866"/>
        <end position="890"/>
    </location>
</feature>
<evidence type="ECO:0000259" key="4">
    <source>
        <dbReference type="Pfam" id="PF07202"/>
    </source>
</evidence>
<feature type="compositionally biased region" description="Acidic residues" evidence="3">
    <location>
        <begin position="368"/>
        <end position="394"/>
    </location>
</feature>
<dbReference type="GO" id="GO:0005813">
    <property type="term" value="C:centrosome"/>
    <property type="evidence" value="ECO:0007669"/>
    <property type="project" value="TreeGrafter"/>
</dbReference>
<feature type="coiled-coil region" evidence="2">
    <location>
        <begin position="476"/>
        <end position="538"/>
    </location>
</feature>
<organism evidence="6 7">
    <name type="scientific">Hippocampus comes</name>
    <name type="common">Tiger tail seahorse</name>
    <dbReference type="NCBI Taxonomy" id="109280"/>
    <lineage>
        <taxon>Eukaryota</taxon>
        <taxon>Metazoa</taxon>
        <taxon>Chordata</taxon>
        <taxon>Craniata</taxon>
        <taxon>Vertebrata</taxon>
        <taxon>Euteleostomi</taxon>
        <taxon>Actinopterygii</taxon>
        <taxon>Neopterygii</taxon>
        <taxon>Teleostei</taxon>
        <taxon>Neoteleostei</taxon>
        <taxon>Acanthomorphata</taxon>
        <taxon>Syngnathiaria</taxon>
        <taxon>Syngnathiformes</taxon>
        <taxon>Syngnathoidei</taxon>
        <taxon>Syngnathidae</taxon>
        <taxon>Hippocampus</taxon>
    </lineage>
</organism>
<feature type="compositionally biased region" description="Polar residues" evidence="3">
    <location>
        <begin position="22"/>
        <end position="38"/>
    </location>
</feature>
<feature type="compositionally biased region" description="Polar residues" evidence="3">
    <location>
        <begin position="172"/>
        <end position="187"/>
    </location>
</feature>
<feature type="compositionally biased region" description="Basic and acidic residues" evidence="3">
    <location>
        <begin position="880"/>
        <end position="890"/>
    </location>
</feature>
<feature type="region of interest" description="Disordered" evidence="3">
    <location>
        <begin position="325"/>
        <end position="411"/>
    </location>
</feature>
<feature type="domain" description="Centromere protein J C-terminal" evidence="4">
    <location>
        <begin position="848"/>
        <end position="874"/>
    </location>
</feature>
<dbReference type="Gene3D" id="2.60.450.20">
    <property type="match status" value="1"/>
</dbReference>